<organism evidence="1 2">
    <name type="scientific">Pelagibacterium nitratireducens</name>
    <dbReference type="NCBI Taxonomy" id="1046114"/>
    <lineage>
        <taxon>Bacteria</taxon>
        <taxon>Pseudomonadati</taxon>
        <taxon>Pseudomonadota</taxon>
        <taxon>Alphaproteobacteria</taxon>
        <taxon>Hyphomicrobiales</taxon>
        <taxon>Devosiaceae</taxon>
        <taxon>Pelagibacterium</taxon>
    </lineage>
</organism>
<reference evidence="1 2" key="1">
    <citation type="submission" date="2024-02" db="EMBL/GenBank/DDBJ databases">
        <title>Complete genome sequence of Pelagibacterium nitratireducens ZH15.</title>
        <authorList>
            <person name="Zhao L.H."/>
        </authorList>
    </citation>
    <scope>NUCLEOTIDE SEQUENCE [LARGE SCALE GENOMIC DNA]</scope>
    <source>
        <strain evidence="1 2">ZH15</strain>
    </source>
</reference>
<name>A0ABZ2I9B3_9HYPH</name>
<sequence>MSSVISRESLGRFDHRSDHNALEGTYLVRSGIDPAILSFSYASGEHIFFRDGAGRLVHIAAHQFQVARDAGDVLDVHLSSPPVMLFDDCGTEWIAYLLNCDDQSWHFMVEASGEVVSFSDDEYEALLDADRIVPLADLDACCCSGPGGAA</sequence>
<accession>A0ABZ2I9B3</accession>
<protein>
    <submittedName>
        <fullName evidence="1">Uncharacterized protein</fullName>
    </submittedName>
</protein>
<dbReference type="EMBL" id="CP146275">
    <property type="protein sequence ID" value="WWT34090.1"/>
    <property type="molecule type" value="Genomic_DNA"/>
</dbReference>
<evidence type="ECO:0000313" key="2">
    <source>
        <dbReference type="Proteomes" id="UP001369958"/>
    </source>
</evidence>
<dbReference type="Proteomes" id="UP001369958">
    <property type="component" value="Chromosome"/>
</dbReference>
<proteinExistence type="predicted"/>
<dbReference type="RefSeq" id="WP_332716555.1">
    <property type="nucleotide sequence ID" value="NZ_CP146275.1"/>
</dbReference>
<gene>
    <name evidence="1" type="ORF">V6617_06405</name>
</gene>
<evidence type="ECO:0000313" key="1">
    <source>
        <dbReference type="EMBL" id="WWT34090.1"/>
    </source>
</evidence>
<keyword evidence="2" id="KW-1185">Reference proteome</keyword>